<protein>
    <submittedName>
        <fullName evidence="1">Uncharacterized protein</fullName>
    </submittedName>
</protein>
<evidence type="ECO:0000313" key="1">
    <source>
        <dbReference type="EMBL" id="KKK64365.1"/>
    </source>
</evidence>
<proteinExistence type="predicted"/>
<comment type="caution">
    <text evidence="1">The sequence shown here is derived from an EMBL/GenBank/DDBJ whole genome shotgun (WGS) entry which is preliminary data.</text>
</comment>
<sequence>MNAVLYLNNVYYHTIETPKHMPIIHWVIPISTPTRVHRQYDRILRDDFNSIEFRHCGLGNYHCHLSKEEEEIVRKAEYPKGI</sequence>
<name>A0A0F8XT40_9ZZZZ</name>
<dbReference type="AlphaFoldDB" id="A0A0F8XT40"/>
<gene>
    <name evidence="1" type="ORF">LCGC14_2984930</name>
</gene>
<dbReference type="EMBL" id="LAZR01061055">
    <property type="protein sequence ID" value="KKK64365.1"/>
    <property type="molecule type" value="Genomic_DNA"/>
</dbReference>
<reference evidence="1" key="1">
    <citation type="journal article" date="2015" name="Nature">
        <title>Complex archaea that bridge the gap between prokaryotes and eukaryotes.</title>
        <authorList>
            <person name="Spang A."/>
            <person name="Saw J.H."/>
            <person name="Jorgensen S.L."/>
            <person name="Zaremba-Niedzwiedzka K."/>
            <person name="Martijn J."/>
            <person name="Lind A.E."/>
            <person name="van Eijk R."/>
            <person name="Schleper C."/>
            <person name="Guy L."/>
            <person name="Ettema T.J."/>
        </authorList>
    </citation>
    <scope>NUCLEOTIDE SEQUENCE</scope>
</reference>
<organism evidence="1">
    <name type="scientific">marine sediment metagenome</name>
    <dbReference type="NCBI Taxonomy" id="412755"/>
    <lineage>
        <taxon>unclassified sequences</taxon>
        <taxon>metagenomes</taxon>
        <taxon>ecological metagenomes</taxon>
    </lineage>
</organism>
<accession>A0A0F8XT40</accession>